<gene>
    <name evidence="1" type="ORF">DT351_07425</name>
</gene>
<dbReference type="AlphaFoldDB" id="A0A385AF41"/>
<dbReference type="Proteomes" id="UP000257607">
    <property type="component" value="Chromosome"/>
</dbReference>
<name>A0A385AF41_LATCU</name>
<protein>
    <submittedName>
        <fullName evidence="1">Uncharacterized protein</fullName>
    </submittedName>
</protein>
<accession>A0A385AF41</accession>
<evidence type="ECO:0000313" key="2">
    <source>
        <dbReference type="Proteomes" id="UP000257607"/>
    </source>
</evidence>
<sequence>MEISINSETKSLVFSSDKPFTPEQMTLAAKLFESAAENFAEVSKYKSGNQIQLIIKCRGCNRQHLVDAMIGHNQAYQCECGEQIELLPILKAMGFVD</sequence>
<organism evidence="1 2">
    <name type="scientific">Latilactobacillus curvatus</name>
    <name type="common">Lactobacillus curvatus</name>
    <dbReference type="NCBI Taxonomy" id="28038"/>
    <lineage>
        <taxon>Bacteria</taxon>
        <taxon>Bacillati</taxon>
        <taxon>Bacillota</taxon>
        <taxon>Bacilli</taxon>
        <taxon>Lactobacillales</taxon>
        <taxon>Lactobacillaceae</taxon>
        <taxon>Latilactobacillus</taxon>
    </lineage>
</organism>
<evidence type="ECO:0000313" key="1">
    <source>
        <dbReference type="EMBL" id="AXN36208.1"/>
    </source>
</evidence>
<reference evidence="1 2" key="1">
    <citation type="submission" date="2018-07" db="EMBL/GenBank/DDBJ databases">
        <title>Lactobacillus curvatus genome sequence.</title>
        <authorList>
            <person name="Prechtl R."/>
        </authorList>
    </citation>
    <scope>NUCLEOTIDE SEQUENCE [LARGE SCALE GENOMIC DNA]</scope>
    <source>
        <strain evidence="1 2">TMW 1.1928</strain>
    </source>
</reference>
<dbReference type="EMBL" id="CP031003">
    <property type="protein sequence ID" value="AXN36208.1"/>
    <property type="molecule type" value="Genomic_DNA"/>
</dbReference>
<dbReference type="RefSeq" id="WP_076647263.1">
    <property type="nucleotide sequence ID" value="NZ_CP029966.1"/>
</dbReference>
<proteinExistence type="predicted"/>